<comment type="similarity">
    <text evidence="3">Belongs to the HAD-like hydrolase superfamily. CbbY/CbbZ/Gph/YieH family.</text>
</comment>
<dbReference type="SFLD" id="SFLDG01129">
    <property type="entry name" value="C1.5:_HAD__Beta-PGM__Phosphata"/>
    <property type="match status" value="1"/>
</dbReference>
<reference evidence="5 6" key="1">
    <citation type="submission" date="2024-09" db="EMBL/GenBank/DDBJ databases">
        <title>Novel species of the genus Pelomonas and Roseateles isolated from streams.</title>
        <authorList>
            <person name="Lu H."/>
        </authorList>
    </citation>
    <scope>NUCLEOTIDE SEQUENCE [LARGE SCALE GENOMIC DNA]</scope>
    <source>
        <strain evidence="5 6">BYS96W</strain>
    </source>
</reference>
<dbReference type="InterPro" id="IPR041492">
    <property type="entry name" value="HAD_2"/>
</dbReference>
<dbReference type="SUPFAM" id="SSF56784">
    <property type="entry name" value="HAD-like"/>
    <property type="match status" value="1"/>
</dbReference>
<protein>
    <recommendedName>
        <fullName evidence="4">phosphoglycolate phosphatase</fullName>
        <ecNumber evidence="4">3.1.3.18</ecNumber>
    </recommendedName>
</protein>
<dbReference type="InterPro" id="IPR050155">
    <property type="entry name" value="HAD-like_hydrolase_sf"/>
</dbReference>
<keyword evidence="5" id="KW-0378">Hydrolase</keyword>
<evidence type="ECO:0000313" key="6">
    <source>
        <dbReference type="Proteomes" id="UP001606305"/>
    </source>
</evidence>
<dbReference type="GO" id="GO:0016787">
    <property type="term" value="F:hydrolase activity"/>
    <property type="evidence" value="ECO:0007669"/>
    <property type="project" value="UniProtKB-KW"/>
</dbReference>
<evidence type="ECO:0000313" key="5">
    <source>
        <dbReference type="EMBL" id="MFG6459719.1"/>
    </source>
</evidence>
<dbReference type="Pfam" id="PF13419">
    <property type="entry name" value="HAD_2"/>
    <property type="match status" value="1"/>
</dbReference>
<dbReference type="EMBL" id="JBIGIA010000028">
    <property type="protein sequence ID" value="MFG6459719.1"/>
    <property type="molecule type" value="Genomic_DNA"/>
</dbReference>
<sequence length="240" mass="26405">MSMFASTDDGRTGEIRIAVRALADRRVRHVLLDWDGTVVDSHEHITNAFTTAVCQITGKSVEPPAVKALIGRPVGEMFLAFGQERQLPDFLDRFESLYIGLCRASPEPLLPGILEMLQWLKDEEGIRLSITSNKRCATLQASVNSSGLASMFDRLLDGQTHSPKPSGSMGEVVMRESDVVPSELLVIGDSHVDSEFARVLNCPFLGLASHTTNHRIRADEVQRLVLHWRATEPPASVGGY</sequence>
<dbReference type="Gene3D" id="1.10.150.240">
    <property type="entry name" value="Putative phosphatase, domain 2"/>
    <property type="match status" value="1"/>
</dbReference>
<dbReference type="InterPro" id="IPR023214">
    <property type="entry name" value="HAD_sf"/>
</dbReference>
<gene>
    <name evidence="5" type="ORF">ACG00X_23040</name>
</gene>
<accession>A0ABW7GCP1</accession>
<dbReference type="EC" id="3.1.3.18" evidence="4"/>
<dbReference type="Gene3D" id="3.40.50.1000">
    <property type="entry name" value="HAD superfamily/HAD-like"/>
    <property type="match status" value="1"/>
</dbReference>
<dbReference type="PANTHER" id="PTHR43434">
    <property type="entry name" value="PHOSPHOGLYCOLATE PHOSPHATASE"/>
    <property type="match status" value="1"/>
</dbReference>
<evidence type="ECO:0000256" key="2">
    <source>
        <dbReference type="ARBA" id="ARBA00004818"/>
    </source>
</evidence>
<dbReference type="InterPro" id="IPR023198">
    <property type="entry name" value="PGP-like_dom2"/>
</dbReference>
<comment type="caution">
    <text evidence="5">The sequence shown here is derived from an EMBL/GenBank/DDBJ whole genome shotgun (WGS) entry which is preliminary data.</text>
</comment>
<dbReference type="InterPro" id="IPR036412">
    <property type="entry name" value="HAD-like_sf"/>
</dbReference>
<evidence type="ECO:0000256" key="3">
    <source>
        <dbReference type="ARBA" id="ARBA00006171"/>
    </source>
</evidence>
<dbReference type="Proteomes" id="UP001606305">
    <property type="component" value="Unassembled WGS sequence"/>
</dbReference>
<evidence type="ECO:0000256" key="1">
    <source>
        <dbReference type="ARBA" id="ARBA00000830"/>
    </source>
</evidence>
<proteinExistence type="inferred from homology"/>
<comment type="pathway">
    <text evidence="2">Organic acid metabolism; glycolate biosynthesis; glycolate from 2-phosphoglycolate: step 1/1.</text>
</comment>
<dbReference type="RefSeq" id="WP_394492010.1">
    <property type="nucleotide sequence ID" value="NZ_JBIGIA010000028.1"/>
</dbReference>
<name>A0ABW7GCP1_9BURK</name>
<dbReference type="SFLD" id="SFLDS00003">
    <property type="entry name" value="Haloacid_Dehalogenase"/>
    <property type="match status" value="1"/>
</dbReference>
<evidence type="ECO:0000256" key="4">
    <source>
        <dbReference type="ARBA" id="ARBA00013078"/>
    </source>
</evidence>
<keyword evidence="6" id="KW-1185">Reference proteome</keyword>
<organism evidence="5 6">
    <name type="scientific">Pelomonas nitida</name>
    <dbReference type="NCBI Taxonomy" id="3299027"/>
    <lineage>
        <taxon>Bacteria</taxon>
        <taxon>Pseudomonadati</taxon>
        <taxon>Pseudomonadota</taxon>
        <taxon>Betaproteobacteria</taxon>
        <taxon>Burkholderiales</taxon>
        <taxon>Sphaerotilaceae</taxon>
        <taxon>Roseateles</taxon>
    </lineage>
</organism>
<comment type="catalytic activity">
    <reaction evidence="1">
        <text>2-phosphoglycolate + H2O = glycolate + phosphate</text>
        <dbReference type="Rhea" id="RHEA:14369"/>
        <dbReference type="ChEBI" id="CHEBI:15377"/>
        <dbReference type="ChEBI" id="CHEBI:29805"/>
        <dbReference type="ChEBI" id="CHEBI:43474"/>
        <dbReference type="ChEBI" id="CHEBI:58033"/>
        <dbReference type="EC" id="3.1.3.18"/>
    </reaction>
</comment>
<dbReference type="PANTHER" id="PTHR43434:SF1">
    <property type="entry name" value="PHOSPHOGLYCOLATE PHOSPHATASE"/>
    <property type="match status" value="1"/>
</dbReference>